<dbReference type="InterPro" id="IPR013830">
    <property type="entry name" value="SGNH_hydro"/>
</dbReference>
<dbReference type="Proteomes" id="UP000538292">
    <property type="component" value="Unassembled WGS sequence"/>
</dbReference>
<organism evidence="2 3">
    <name type="scientific">Thermoactinomyces mirandus</name>
    <dbReference type="NCBI Taxonomy" id="2756294"/>
    <lineage>
        <taxon>Bacteria</taxon>
        <taxon>Bacillati</taxon>
        <taxon>Bacillota</taxon>
        <taxon>Bacilli</taxon>
        <taxon>Bacillales</taxon>
        <taxon>Thermoactinomycetaceae</taxon>
        <taxon>Thermoactinomyces</taxon>
    </lineage>
</organism>
<sequence length="270" mass="30250">MKPGPIWTRIINWLAFLSFCLLLAGFGLAVQEILGPAEANSTAGIKPASPDREGILLGLGDSLTRGVGDENGLGYFGIIKKKWQATAHASGSVNLSIRGQSSQNLRDQFKEAQIRRFVKEAGTIVITIGGNDLFRERKDIEMIDLQTIRKREERYKENLTAILTEIQRLNPECPVYLFGLYNPFGDLPDSDRTSKIVADWNHATIVTAQPFNQVTIVPVYDLFHKSPRSYLYSDHFHPNKTGYQKMADRLWQVMNTTESGVASPHATKNK</sequence>
<dbReference type="InterPro" id="IPR036514">
    <property type="entry name" value="SGNH_hydro_sf"/>
</dbReference>
<reference evidence="2 3" key="1">
    <citation type="submission" date="2020-07" db="EMBL/GenBank/DDBJ databases">
        <title>Thermoactinomyces phylogeny.</title>
        <authorList>
            <person name="Dunlap C."/>
        </authorList>
    </citation>
    <scope>NUCLEOTIDE SEQUENCE [LARGE SCALE GENOMIC DNA]</scope>
    <source>
        <strain evidence="2 3">AMNI-1</strain>
    </source>
</reference>
<gene>
    <name evidence="2" type="ORF">H2C83_00485</name>
</gene>
<dbReference type="Pfam" id="PF13472">
    <property type="entry name" value="Lipase_GDSL_2"/>
    <property type="match status" value="1"/>
</dbReference>
<proteinExistence type="predicted"/>
<dbReference type="EMBL" id="JACEOL010000002">
    <property type="protein sequence ID" value="MBA4600822.1"/>
    <property type="molecule type" value="Genomic_DNA"/>
</dbReference>
<dbReference type="Gene3D" id="3.40.50.1110">
    <property type="entry name" value="SGNH hydrolase"/>
    <property type="match status" value="1"/>
</dbReference>
<keyword evidence="3" id="KW-1185">Reference proteome</keyword>
<protein>
    <recommendedName>
        <fullName evidence="1">SGNH hydrolase-type esterase domain-containing protein</fullName>
    </recommendedName>
</protein>
<comment type="caution">
    <text evidence="2">The sequence shown here is derived from an EMBL/GenBank/DDBJ whole genome shotgun (WGS) entry which is preliminary data.</text>
</comment>
<evidence type="ECO:0000259" key="1">
    <source>
        <dbReference type="Pfam" id="PF13472"/>
    </source>
</evidence>
<feature type="domain" description="SGNH hydrolase-type esterase" evidence="1">
    <location>
        <begin position="59"/>
        <end position="244"/>
    </location>
</feature>
<accession>A0A7W1XPC7</accession>
<dbReference type="GO" id="GO:0004622">
    <property type="term" value="F:phosphatidylcholine lysophospholipase activity"/>
    <property type="evidence" value="ECO:0007669"/>
    <property type="project" value="TreeGrafter"/>
</dbReference>
<evidence type="ECO:0000313" key="3">
    <source>
        <dbReference type="Proteomes" id="UP000538292"/>
    </source>
</evidence>
<dbReference type="PANTHER" id="PTHR30383">
    <property type="entry name" value="THIOESTERASE 1/PROTEASE 1/LYSOPHOSPHOLIPASE L1"/>
    <property type="match status" value="1"/>
</dbReference>
<dbReference type="InterPro" id="IPR051532">
    <property type="entry name" value="Ester_Hydrolysis_Enzymes"/>
</dbReference>
<evidence type="ECO:0000313" key="2">
    <source>
        <dbReference type="EMBL" id="MBA4600822.1"/>
    </source>
</evidence>
<name>A0A7W1XPC7_9BACL</name>
<dbReference type="AlphaFoldDB" id="A0A7W1XPC7"/>
<dbReference type="SUPFAM" id="SSF52266">
    <property type="entry name" value="SGNH hydrolase"/>
    <property type="match status" value="1"/>
</dbReference>
<dbReference type="PANTHER" id="PTHR30383:SF27">
    <property type="entry name" value="SPORE GERMINATION LIPASE LIPC"/>
    <property type="match status" value="1"/>
</dbReference>
<dbReference type="RefSeq" id="WP_181736698.1">
    <property type="nucleotide sequence ID" value="NZ_JACEOL010000002.1"/>
</dbReference>